<dbReference type="Gene3D" id="3.30.750.140">
    <property type="match status" value="1"/>
</dbReference>
<dbReference type="Pfam" id="PF02120">
    <property type="entry name" value="Flg_hook"/>
    <property type="match status" value="1"/>
</dbReference>
<reference evidence="1 2" key="1">
    <citation type="submission" date="2018-02" db="EMBL/GenBank/DDBJ databases">
        <title>Draft genome sequences of four Legionella pneumophila clinical strains isolated in Ontario.</title>
        <authorList>
            <person name="Fortuna A."/>
            <person name="Ramnarine R."/>
            <person name="Li A."/>
            <person name="Frantz C."/>
            <person name="Mallo G."/>
        </authorList>
    </citation>
    <scope>NUCLEOTIDE SEQUENCE [LARGE SCALE GENOMIC DNA]</scope>
    <source>
        <strain evidence="1 2">LG61</strain>
    </source>
</reference>
<organism evidence="1 2">
    <name type="scientific">Legionella pneumophila</name>
    <dbReference type="NCBI Taxonomy" id="446"/>
    <lineage>
        <taxon>Bacteria</taxon>
        <taxon>Pseudomonadati</taxon>
        <taxon>Pseudomonadota</taxon>
        <taxon>Gammaproteobacteria</taxon>
        <taxon>Legionellales</taxon>
        <taxon>Legionellaceae</taxon>
        <taxon>Legionella</taxon>
    </lineage>
</organism>
<dbReference type="AlphaFoldDB" id="A0A2S6EV24"/>
<comment type="caution">
    <text evidence="1">The sequence shown here is derived from an EMBL/GenBank/DDBJ whole genome shotgun (WGS) entry which is preliminary data.</text>
</comment>
<keyword evidence="1" id="KW-0969">Cilium</keyword>
<keyword evidence="1" id="KW-0282">Flagellum</keyword>
<sequence length="388" mass="43240">MSVEMSKTSSVRFPPGQEIKLAKPATELYVGQILKTVVITTLSNDQVLININGQNLNAKASHHFTPGELFEVKVIANHPETILEVQPKTPLPSLLRNALLQYLPKQAPATNLLQTLAQLMTENNLSAPINQIVKTILGNIPVLTQLPNQLMQAISQSGVFLESKLLKNKTPQEIQSDFKGLCFKLLHCLGTDSKLPINLPNELESGFLQQAPLPLPGAIPQPLTKDTILNLIGLSTEAVHHILREQVTQALARITTNQINYLSQENQETYLIMLDFPLKTPDGIDVIPIMIKQHKAEPMQLSKWSISFALNLSHLGSIQATVSIYAKNIDIKVNTQQSSTLQLINDYHKDLEETLYESGLHLREWKLQVGLEENHIDATNLRLLDIKI</sequence>
<accession>A0A2S6EV24</accession>
<dbReference type="Proteomes" id="UP000239239">
    <property type="component" value="Unassembled WGS sequence"/>
</dbReference>
<evidence type="ECO:0000313" key="1">
    <source>
        <dbReference type="EMBL" id="PPK29039.1"/>
    </source>
</evidence>
<dbReference type="EMBL" id="PQWY01000019">
    <property type="protein sequence ID" value="PPK29039.1"/>
    <property type="molecule type" value="Genomic_DNA"/>
</dbReference>
<dbReference type="OrthoDB" id="5644314at2"/>
<keyword evidence="1" id="KW-0966">Cell projection</keyword>
<protein>
    <submittedName>
        <fullName evidence="1">Flagellar hook-length control protein FliK</fullName>
    </submittedName>
</protein>
<dbReference type="InterPro" id="IPR038610">
    <property type="entry name" value="FliK-like_C_sf"/>
</dbReference>
<dbReference type="InterPro" id="IPR021136">
    <property type="entry name" value="Flagellar_hook_control-like_C"/>
</dbReference>
<name>A0A2S6EV24_LEGPN</name>
<gene>
    <name evidence="1" type="ORF">C3928_13740</name>
</gene>
<proteinExistence type="predicted"/>
<dbReference type="RefSeq" id="WP_027229133.1">
    <property type="nucleotide sequence ID" value="NZ_CP017601.1"/>
</dbReference>
<evidence type="ECO:0000313" key="2">
    <source>
        <dbReference type="Proteomes" id="UP000239239"/>
    </source>
</evidence>